<dbReference type="InterPro" id="IPR010719">
    <property type="entry name" value="MnmM_MeTrfase"/>
</dbReference>
<dbReference type="PANTHER" id="PTHR35276">
    <property type="entry name" value="S-ADENOSYL-L-METHIONINE-DEPENDENT METHYLTRANSFERASES SUPERFAMILY PROTEIN"/>
    <property type="match status" value="1"/>
</dbReference>
<dbReference type="SUPFAM" id="SSF53335">
    <property type="entry name" value="S-adenosyl-L-methionine-dependent methyltransferases"/>
    <property type="match status" value="1"/>
</dbReference>
<dbReference type="Pfam" id="PF06962">
    <property type="entry name" value="rRNA_methylase"/>
    <property type="match status" value="1"/>
</dbReference>
<protein>
    <submittedName>
        <fullName evidence="1">Putative rRNA methylase</fullName>
    </submittedName>
</protein>
<gene>
    <name evidence="1" type="ORF">SAMN03080599_01082</name>
</gene>
<dbReference type="STRING" id="1120920.SAMN03080599_01082"/>
<dbReference type="Gene3D" id="3.40.50.150">
    <property type="entry name" value="Vaccinia Virus protein VP39"/>
    <property type="match status" value="1"/>
</dbReference>
<proteinExistence type="predicted"/>
<reference evidence="1 2" key="1">
    <citation type="submission" date="2016-10" db="EMBL/GenBank/DDBJ databases">
        <authorList>
            <person name="de Groot N.N."/>
        </authorList>
    </citation>
    <scope>NUCLEOTIDE SEQUENCE [LARGE SCALE GENOMIC DNA]</scope>
    <source>
        <strain evidence="1 2">DSM 2784</strain>
    </source>
</reference>
<dbReference type="InterPro" id="IPR029063">
    <property type="entry name" value="SAM-dependent_MTases_sf"/>
</dbReference>
<dbReference type="Proteomes" id="UP000199208">
    <property type="component" value="Unassembled WGS sequence"/>
</dbReference>
<dbReference type="GO" id="GO:0032259">
    <property type="term" value="P:methylation"/>
    <property type="evidence" value="ECO:0007669"/>
    <property type="project" value="UniProtKB-KW"/>
</dbReference>
<accession>A0A1G5RVP0</accession>
<dbReference type="PANTHER" id="PTHR35276:SF1">
    <property type="entry name" value="TRNA (MNM(5)S(2)U34)-METHYLTRANSFERASE, CHLOROPLASTIC"/>
    <property type="match status" value="1"/>
</dbReference>
<evidence type="ECO:0000313" key="2">
    <source>
        <dbReference type="Proteomes" id="UP000199208"/>
    </source>
</evidence>
<dbReference type="AlphaFoldDB" id="A0A1G5RVP0"/>
<evidence type="ECO:0000313" key="1">
    <source>
        <dbReference type="EMBL" id="SCZ78123.1"/>
    </source>
</evidence>
<keyword evidence="2" id="KW-1185">Reference proteome</keyword>
<organism evidence="1 2">
    <name type="scientific">Acidaminobacter hydrogenoformans DSM 2784</name>
    <dbReference type="NCBI Taxonomy" id="1120920"/>
    <lineage>
        <taxon>Bacteria</taxon>
        <taxon>Bacillati</taxon>
        <taxon>Bacillota</taxon>
        <taxon>Clostridia</taxon>
        <taxon>Peptostreptococcales</taxon>
        <taxon>Acidaminobacteraceae</taxon>
        <taxon>Acidaminobacter</taxon>
    </lineage>
</organism>
<keyword evidence="1" id="KW-0489">Methyltransferase</keyword>
<dbReference type="GO" id="GO:0008168">
    <property type="term" value="F:methyltransferase activity"/>
    <property type="evidence" value="ECO:0007669"/>
    <property type="project" value="UniProtKB-KW"/>
</dbReference>
<name>A0A1G5RVP0_9FIRM</name>
<sequence length="187" mass="20434">MIESPLMFSHFLLRQCVREGDVVVDGTTGHGHDTVLMAELVGSEGQVLGFDIQAEAIESTRARVTAAGLESRVTLYQESHEHAVSRLAEGQQIGAVQFNLGYLPGGDKGVVTQGSSTLRCLEGLLPRLRKGGMAIFVIYHGHTGGPEERDALLAFAAGLDQKVYTVLRYDMLNWRNDPPFLIAIEKR</sequence>
<keyword evidence="1" id="KW-0808">Transferase</keyword>
<dbReference type="OrthoDB" id="9792989at2"/>
<dbReference type="EMBL" id="FMWL01000004">
    <property type="protein sequence ID" value="SCZ78123.1"/>
    <property type="molecule type" value="Genomic_DNA"/>
</dbReference>